<name>A0ABV6TW47_9ACTN</name>
<dbReference type="SUPFAM" id="SSF55874">
    <property type="entry name" value="ATPase domain of HSP90 chaperone/DNA topoisomerase II/histidine kinase"/>
    <property type="match status" value="1"/>
</dbReference>
<dbReference type="PANTHER" id="PTHR35526:SF3">
    <property type="entry name" value="ANTI-SIGMA-F FACTOR RSBW"/>
    <property type="match status" value="1"/>
</dbReference>
<dbReference type="EMBL" id="JBHMQV010000009">
    <property type="protein sequence ID" value="MFC0850015.1"/>
    <property type="molecule type" value="Genomic_DNA"/>
</dbReference>
<keyword evidence="4" id="KW-1185">Reference proteome</keyword>
<dbReference type="RefSeq" id="WP_190089068.1">
    <property type="nucleotide sequence ID" value="NZ_JBHMQV010000009.1"/>
</dbReference>
<dbReference type="InterPro" id="IPR036890">
    <property type="entry name" value="HATPase_C_sf"/>
</dbReference>
<proteinExistence type="predicted"/>
<evidence type="ECO:0000313" key="4">
    <source>
        <dbReference type="Proteomes" id="UP001589887"/>
    </source>
</evidence>
<reference evidence="3 4" key="1">
    <citation type="submission" date="2024-09" db="EMBL/GenBank/DDBJ databases">
        <authorList>
            <person name="Sun Q."/>
            <person name="Mori K."/>
        </authorList>
    </citation>
    <scope>NUCLEOTIDE SEQUENCE [LARGE SCALE GENOMIC DNA]</scope>
    <source>
        <strain evidence="3 4">JCM 4557</strain>
    </source>
</reference>
<dbReference type="PANTHER" id="PTHR35526">
    <property type="entry name" value="ANTI-SIGMA-F FACTOR RSBW-RELATED"/>
    <property type="match status" value="1"/>
</dbReference>
<dbReference type="Gene3D" id="3.30.565.10">
    <property type="entry name" value="Histidine kinase-like ATPase, C-terminal domain"/>
    <property type="match status" value="1"/>
</dbReference>
<dbReference type="Pfam" id="PF13581">
    <property type="entry name" value="HATPase_c_2"/>
    <property type="match status" value="1"/>
</dbReference>
<protein>
    <submittedName>
        <fullName evidence="3">ATP-binding protein</fullName>
    </submittedName>
</protein>
<dbReference type="CDD" id="cd16936">
    <property type="entry name" value="HATPase_RsbW-like"/>
    <property type="match status" value="1"/>
</dbReference>
<keyword evidence="1" id="KW-0723">Serine/threonine-protein kinase</keyword>
<keyword evidence="1" id="KW-0418">Kinase</keyword>
<accession>A0ABV6TW47</accession>
<dbReference type="Proteomes" id="UP001589887">
    <property type="component" value="Unassembled WGS sequence"/>
</dbReference>
<evidence type="ECO:0000313" key="3">
    <source>
        <dbReference type="EMBL" id="MFC0850015.1"/>
    </source>
</evidence>
<feature type="domain" description="Histidine kinase/HSP90-like ATPase" evidence="2">
    <location>
        <begin position="16"/>
        <end position="128"/>
    </location>
</feature>
<dbReference type="InterPro" id="IPR050267">
    <property type="entry name" value="Anti-sigma-factor_SerPK"/>
</dbReference>
<dbReference type="InterPro" id="IPR003594">
    <property type="entry name" value="HATPase_dom"/>
</dbReference>
<sequence>MGVVVDVNRQYTLDLEAAPERVPQIRRIVAAHLRYWKLECLIQPVSLGVCELLTNVFRHTEGDKRCTLELRWTGRRLTAAVLDHDPRLPVLGGGEPLAARGRGLAMVASLSDSWGTHATADGKAVWFTLRAEAPDAQTLVRVSPLRALPEAQRPPAAVTRRPLVPLAAFARG</sequence>
<keyword evidence="1" id="KW-0808">Transferase</keyword>
<dbReference type="GO" id="GO:0005524">
    <property type="term" value="F:ATP binding"/>
    <property type="evidence" value="ECO:0007669"/>
    <property type="project" value="UniProtKB-KW"/>
</dbReference>
<evidence type="ECO:0000256" key="1">
    <source>
        <dbReference type="ARBA" id="ARBA00022527"/>
    </source>
</evidence>
<keyword evidence="3" id="KW-0547">Nucleotide-binding</keyword>
<evidence type="ECO:0000259" key="2">
    <source>
        <dbReference type="Pfam" id="PF13581"/>
    </source>
</evidence>
<gene>
    <name evidence="3" type="ORF">ACFH04_40790</name>
</gene>
<organism evidence="3 4">
    <name type="scientific">Streptomyces noboritoensis</name>
    <dbReference type="NCBI Taxonomy" id="67337"/>
    <lineage>
        <taxon>Bacteria</taxon>
        <taxon>Bacillati</taxon>
        <taxon>Actinomycetota</taxon>
        <taxon>Actinomycetes</taxon>
        <taxon>Kitasatosporales</taxon>
        <taxon>Streptomycetaceae</taxon>
        <taxon>Streptomyces</taxon>
    </lineage>
</organism>
<comment type="caution">
    <text evidence="3">The sequence shown here is derived from an EMBL/GenBank/DDBJ whole genome shotgun (WGS) entry which is preliminary data.</text>
</comment>
<keyword evidence="3" id="KW-0067">ATP-binding</keyword>